<reference evidence="2 3" key="1">
    <citation type="submission" date="2018-04" db="EMBL/GenBank/DDBJ databases">
        <title>Bordetella sp. HZ20 isolated from seawater.</title>
        <authorList>
            <person name="Sun C."/>
        </authorList>
    </citation>
    <scope>NUCLEOTIDE SEQUENCE [LARGE SCALE GENOMIC DNA]</scope>
    <source>
        <strain evidence="2 3">HZ20</strain>
    </source>
</reference>
<feature type="region of interest" description="Disordered" evidence="1">
    <location>
        <begin position="1"/>
        <end position="36"/>
    </location>
</feature>
<dbReference type="AlphaFoldDB" id="A0A2R4XFA2"/>
<dbReference type="EMBL" id="CP028901">
    <property type="protein sequence ID" value="AWB32492.1"/>
    <property type="molecule type" value="Genomic_DNA"/>
</dbReference>
<feature type="compositionally biased region" description="Gly residues" evidence="1">
    <location>
        <begin position="9"/>
        <end position="25"/>
    </location>
</feature>
<dbReference type="Proteomes" id="UP000244571">
    <property type="component" value="Chromosome"/>
</dbReference>
<protein>
    <submittedName>
        <fullName evidence="2">Uncharacterized protein</fullName>
    </submittedName>
</protein>
<proteinExistence type="predicted"/>
<dbReference type="KEGG" id="boz:DBV39_00785"/>
<evidence type="ECO:0000313" key="3">
    <source>
        <dbReference type="Proteomes" id="UP000244571"/>
    </source>
</evidence>
<gene>
    <name evidence="2" type="ORF">DBV39_00785</name>
</gene>
<name>A0A2R4XFA2_9BURK</name>
<evidence type="ECO:0000256" key="1">
    <source>
        <dbReference type="SAM" id="MobiDB-lite"/>
    </source>
</evidence>
<sequence>MSFFSGSLTTGGGTGSTGGFGGGTGSPTIPTPPSLSGILGGFAPGTQVTLQGPSGSFIVTVGDSGAIDSVTPSSN</sequence>
<evidence type="ECO:0000313" key="2">
    <source>
        <dbReference type="EMBL" id="AWB32492.1"/>
    </source>
</evidence>
<keyword evidence="3" id="KW-1185">Reference proteome</keyword>
<organism evidence="2 3">
    <name type="scientific">Orrella marina</name>
    <dbReference type="NCBI Taxonomy" id="2163011"/>
    <lineage>
        <taxon>Bacteria</taxon>
        <taxon>Pseudomonadati</taxon>
        <taxon>Pseudomonadota</taxon>
        <taxon>Betaproteobacteria</taxon>
        <taxon>Burkholderiales</taxon>
        <taxon>Alcaligenaceae</taxon>
        <taxon>Orrella</taxon>
    </lineage>
</organism>
<accession>A0A2R4XFA2</accession>